<dbReference type="Gene3D" id="1.20.120.520">
    <property type="entry name" value="nmb1532 protein domain like"/>
    <property type="match status" value="1"/>
</dbReference>
<dbReference type="InterPro" id="IPR053206">
    <property type="entry name" value="Dimeric_xanthone_biosynth"/>
</dbReference>
<accession>A0A238FFI8</accession>
<evidence type="ECO:0000256" key="1">
    <source>
        <dbReference type="SAM" id="MobiDB-lite"/>
    </source>
</evidence>
<evidence type="ECO:0000259" key="2">
    <source>
        <dbReference type="Pfam" id="PF01814"/>
    </source>
</evidence>
<dbReference type="PANTHER" id="PTHR38048:SF1">
    <property type="entry name" value="HEMERYTHRIN-LIKE DOMAIN-CONTAINING PROTEIN"/>
    <property type="match status" value="1"/>
</dbReference>
<feature type="region of interest" description="Disordered" evidence="1">
    <location>
        <begin position="23"/>
        <end position="63"/>
    </location>
</feature>
<evidence type="ECO:0000313" key="3">
    <source>
        <dbReference type="EMBL" id="SCV69856.1"/>
    </source>
</evidence>
<sequence length="204" mass="23950">MAASTPLTLAQAITASREAYEAVKAKSNSQRKRKGSCSRNDDDVDAASPSSFVSPLPRNPTEQKEWDRMSTRMNMFHDHFRQTFARVWQMSEKVTPHELQEYLDYAEEFIHHLEGHHGIEERYIFPVLAKKMPEFRIHAGMERYQNYIRAARHTPTAFRPEKMQEIMASMGPILFYHLDAEVETLKADNLRRYYTLDEVRRLPM</sequence>
<dbReference type="PANTHER" id="PTHR38048">
    <property type="entry name" value="EXPRESSED PROTEIN"/>
    <property type="match status" value="1"/>
</dbReference>
<evidence type="ECO:0000313" key="4">
    <source>
        <dbReference type="Proteomes" id="UP000198372"/>
    </source>
</evidence>
<keyword evidence="4" id="KW-1185">Reference proteome</keyword>
<organism evidence="3 4">
    <name type="scientific">Microbotryum intermedium</name>
    <dbReference type="NCBI Taxonomy" id="269621"/>
    <lineage>
        <taxon>Eukaryota</taxon>
        <taxon>Fungi</taxon>
        <taxon>Dikarya</taxon>
        <taxon>Basidiomycota</taxon>
        <taxon>Pucciniomycotina</taxon>
        <taxon>Microbotryomycetes</taxon>
        <taxon>Microbotryales</taxon>
        <taxon>Microbotryaceae</taxon>
        <taxon>Microbotryum</taxon>
    </lineage>
</organism>
<name>A0A238FFI8_9BASI</name>
<reference evidence="4" key="1">
    <citation type="submission" date="2016-09" db="EMBL/GenBank/DDBJ databases">
        <authorList>
            <person name="Jeantristanb JTB J.-T."/>
            <person name="Ricardo R."/>
        </authorList>
    </citation>
    <scope>NUCLEOTIDE SEQUENCE [LARGE SCALE GENOMIC DNA]</scope>
</reference>
<dbReference type="EMBL" id="FMSP01000005">
    <property type="protein sequence ID" value="SCV69856.1"/>
    <property type="molecule type" value="Genomic_DNA"/>
</dbReference>
<dbReference type="Pfam" id="PF01814">
    <property type="entry name" value="Hemerythrin"/>
    <property type="match status" value="1"/>
</dbReference>
<dbReference type="Proteomes" id="UP000198372">
    <property type="component" value="Unassembled WGS sequence"/>
</dbReference>
<protein>
    <submittedName>
        <fullName evidence="3">BQ2448_1250 protein</fullName>
    </submittedName>
</protein>
<dbReference type="OrthoDB" id="10044044at2759"/>
<dbReference type="STRING" id="269621.A0A238FFI8"/>
<gene>
    <name evidence="3" type="ORF">BQ2448_1250</name>
</gene>
<dbReference type="AlphaFoldDB" id="A0A238FFI8"/>
<proteinExistence type="predicted"/>
<feature type="domain" description="Hemerythrin-like" evidence="2">
    <location>
        <begin position="72"/>
        <end position="134"/>
    </location>
</feature>
<dbReference type="InterPro" id="IPR012312">
    <property type="entry name" value="Hemerythrin-like"/>
</dbReference>